<reference evidence="9" key="1">
    <citation type="journal article" date="2019" name="Int. J. Syst. Evol. Microbiol.">
        <title>The Global Catalogue of Microorganisms (GCM) 10K type strain sequencing project: providing services to taxonomists for standard genome sequencing and annotation.</title>
        <authorList>
            <consortium name="The Broad Institute Genomics Platform"/>
            <consortium name="The Broad Institute Genome Sequencing Center for Infectious Disease"/>
            <person name="Wu L."/>
            <person name="Ma J."/>
        </authorList>
    </citation>
    <scope>NUCLEOTIDE SEQUENCE [LARGE SCALE GENOMIC DNA]</scope>
    <source>
        <strain evidence="9">CGMCC 1.16275</strain>
    </source>
</reference>
<dbReference type="EMBL" id="JBHTCM010000014">
    <property type="protein sequence ID" value="MFC7334263.1"/>
    <property type="molecule type" value="Genomic_DNA"/>
</dbReference>
<feature type="domain" description="Pyridoxamine kinase/Phosphomethylpyrimidine kinase" evidence="7">
    <location>
        <begin position="52"/>
        <end position="260"/>
    </location>
</feature>
<evidence type="ECO:0000256" key="3">
    <source>
        <dbReference type="ARBA" id="ARBA00022777"/>
    </source>
</evidence>
<comment type="caution">
    <text evidence="6">Lacks conserved residue(s) required for the propagation of feature annotation.</text>
</comment>
<gene>
    <name evidence="6 8" type="primary">pdxY</name>
    <name evidence="8" type="ORF">ACFQPS_13935</name>
</gene>
<comment type="similarity">
    <text evidence="6">Belongs to the pyridoxine kinase family. PdxY subfamily.</text>
</comment>
<sequence>MTTILTIQSHVAFGHVGNRAAVFPLERLGCETIAVNTVQFSNHTGYGAWTGTVFPPDHVAEILAGVAARGGLAGCDAVLTGYMGDAALGAVVLDAVVRVKGLNPRAVWCCDPVMGDVGRGFFVRPGIPEFFRDRAVPLADIITPNQFELEYLSGRVVEDLAGALEATAAVRALGPRLALVTSLARRDAPADRIEMLLDTPDGAWIVATPRLDLTPPANGAGDATAALFLAKLLETGSPAEALGHAASAIYAVFTATAAAGRRELQLIAAQEELVRPRRLFVPEKVR</sequence>
<evidence type="ECO:0000259" key="7">
    <source>
        <dbReference type="Pfam" id="PF08543"/>
    </source>
</evidence>
<dbReference type="Gene3D" id="3.40.1190.20">
    <property type="match status" value="1"/>
</dbReference>
<dbReference type="NCBIfam" id="TIGR00687">
    <property type="entry name" value="pyridox_kin"/>
    <property type="match status" value="1"/>
</dbReference>
<dbReference type="InterPro" id="IPR004625">
    <property type="entry name" value="PyrdxlKinase"/>
</dbReference>
<evidence type="ECO:0000256" key="2">
    <source>
        <dbReference type="ARBA" id="ARBA00022741"/>
    </source>
</evidence>
<dbReference type="PANTHER" id="PTHR10534:SF2">
    <property type="entry name" value="PYRIDOXAL KINASE"/>
    <property type="match status" value="1"/>
</dbReference>
<protein>
    <recommendedName>
        <fullName evidence="6">Pyridoxal kinase PdxY</fullName>
        <shortName evidence="6">PL kinase</shortName>
        <ecNumber evidence="6">2.7.1.35</ecNumber>
    </recommendedName>
</protein>
<dbReference type="NCBIfam" id="NF004398">
    <property type="entry name" value="PRK05756.1"/>
    <property type="match status" value="1"/>
</dbReference>
<dbReference type="InterPro" id="IPR023685">
    <property type="entry name" value="Pyridoxal_kinase_PdxY"/>
</dbReference>
<comment type="cofactor">
    <cofactor evidence="6">
        <name>Mg(2+)</name>
        <dbReference type="ChEBI" id="CHEBI:18420"/>
    </cofactor>
</comment>
<dbReference type="SUPFAM" id="SSF53613">
    <property type="entry name" value="Ribokinase-like"/>
    <property type="match status" value="1"/>
</dbReference>
<proteinExistence type="inferred from homology"/>
<feature type="binding site" evidence="6">
    <location>
        <position position="148"/>
    </location>
    <ligand>
        <name>ATP</name>
        <dbReference type="ChEBI" id="CHEBI:30616"/>
    </ligand>
</feature>
<evidence type="ECO:0000256" key="1">
    <source>
        <dbReference type="ARBA" id="ARBA00022679"/>
    </source>
</evidence>
<dbReference type="PANTHER" id="PTHR10534">
    <property type="entry name" value="PYRIDOXAL KINASE"/>
    <property type="match status" value="1"/>
</dbReference>
<keyword evidence="3 6" id="KW-0418">Kinase</keyword>
<evidence type="ECO:0000313" key="8">
    <source>
        <dbReference type="EMBL" id="MFC7334263.1"/>
    </source>
</evidence>
<feature type="binding site" evidence="6">
    <location>
        <position position="111"/>
    </location>
    <ligand>
        <name>ATP</name>
        <dbReference type="ChEBI" id="CHEBI:30616"/>
    </ligand>
</feature>
<keyword evidence="5 6" id="KW-0460">Magnesium</keyword>
<comment type="function">
    <text evidence="6">Pyridoxal kinase involved in the salvage pathway of pyridoxal 5'-phosphate (PLP). Catalyzes the phosphorylation of pyridoxal to PLP.</text>
</comment>
<accession>A0ABW2KW53</accession>
<dbReference type="EC" id="2.7.1.35" evidence="6"/>
<comment type="catalytic activity">
    <reaction evidence="6">
        <text>pyridoxal + ATP = pyridoxal 5'-phosphate + ADP + H(+)</text>
        <dbReference type="Rhea" id="RHEA:10224"/>
        <dbReference type="ChEBI" id="CHEBI:15378"/>
        <dbReference type="ChEBI" id="CHEBI:17310"/>
        <dbReference type="ChEBI" id="CHEBI:30616"/>
        <dbReference type="ChEBI" id="CHEBI:456216"/>
        <dbReference type="ChEBI" id="CHEBI:597326"/>
        <dbReference type="EC" id="2.7.1.35"/>
    </reaction>
</comment>
<dbReference type="Proteomes" id="UP001596456">
    <property type="component" value="Unassembled WGS sequence"/>
</dbReference>
<feature type="binding site" evidence="6">
    <location>
        <position position="9"/>
    </location>
    <ligand>
        <name>substrate</name>
    </ligand>
</feature>
<evidence type="ECO:0000256" key="6">
    <source>
        <dbReference type="HAMAP-Rule" id="MF_01639"/>
    </source>
</evidence>
<keyword evidence="2 6" id="KW-0547">Nucleotide-binding</keyword>
<dbReference type="Pfam" id="PF08543">
    <property type="entry name" value="Phos_pyr_kin"/>
    <property type="match status" value="1"/>
</dbReference>
<evidence type="ECO:0000256" key="4">
    <source>
        <dbReference type="ARBA" id="ARBA00022840"/>
    </source>
</evidence>
<keyword evidence="4 6" id="KW-0067">ATP-binding</keyword>
<comment type="pathway">
    <text evidence="6">Cofactor metabolism; pyridoxal 5'-phosphate salvage; pyridoxal 5'-phosphate from pyridoxal: step 1/1.</text>
</comment>
<dbReference type="CDD" id="cd01173">
    <property type="entry name" value="pyridoxal_pyridoxamine_kinase"/>
    <property type="match status" value="1"/>
</dbReference>
<dbReference type="InterPro" id="IPR029056">
    <property type="entry name" value="Ribokinase-like"/>
</dbReference>
<feature type="binding site" evidence="6">
    <location>
        <position position="222"/>
    </location>
    <ligand>
        <name>substrate</name>
    </ligand>
</feature>
<name>A0ABW2KW53_9PROT</name>
<dbReference type="GO" id="GO:0008478">
    <property type="term" value="F:pyridoxal kinase activity"/>
    <property type="evidence" value="ECO:0007669"/>
    <property type="project" value="UniProtKB-EC"/>
</dbReference>
<evidence type="ECO:0000313" key="9">
    <source>
        <dbReference type="Proteomes" id="UP001596456"/>
    </source>
</evidence>
<keyword evidence="1 6" id="KW-0808">Transferase</keyword>
<evidence type="ECO:0000256" key="5">
    <source>
        <dbReference type="ARBA" id="ARBA00022842"/>
    </source>
</evidence>
<comment type="subunit">
    <text evidence="6">Homodimer.</text>
</comment>
<organism evidence="8 9">
    <name type="scientific">Rhodocista pekingensis</name>
    <dbReference type="NCBI Taxonomy" id="201185"/>
    <lineage>
        <taxon>Bacteria</taxon>
        <taxon>Pseudomonadati</taxon>
        <taxon>Pseudomonadota</taxon>
        <taxon>Alphaproteobacteria</taxon>
        <taxon>Rhodospirillales</taxon>
        <taxon>Azospirillaceae</taxon>
        <taxon>Rhodocista</taxon>
    </lineage>
</organism>
<dbReference type="HAMAP" id="MF_01639">
    <property type="entry name" value="PdxY"/>
    <property type="match status" value="1"/>
</dbReference>
<dbReference type="RefSeq" id="WP_377359849.1">
    <property type="nucleotide sequence ID" value="NZ_JBHTCM010000014.1"/>
</dbReference>
<dbReference type="InterPro" id="IPR013749">
    <property type="entry name" value="PM/HMP-P_kinase-1"/>
</dbReference>
<keyword evidence="9" id="KW-1185">Reference proteome</keyword>
<comment type="caution">
    <text evidence="8">The sequence shown here is derived from an EMBL/GenBank/DDBJ whole genome shotgun (WGS) entry which is preliminary data.</text>
</comment>